<comment type="caution">
    <text evidence="2">The sequence shown here is derived from an EMBL/GenBank/DDBJ whole genome shotgun (WGS) entry which is preliminary data.</text>
</comment>
<keyword evidence="3" id="KW-1185">Reference proteome</keyword>
<feature type="region of interest" description="Disordered" evidence="1">
    <location>
        <begin position="1"/>
        <end position="47"/>
    </location>
</feature>
<evidence type="ECO:0000313" key="2">
    <source>
        <dbReference type="EMBL" id="KAJ8389210.1"/>
    </source>
</evidence>
<evidence type="ECO:0000313" key="3">
    <source>
        <dbReference type="Proteomes" id="UP001221898"/>
    </source>
</evidence>
<dbReference type="Proteomes" id="UP001221898">
    <property type="component" value="Unassembled WGS sequence"/>
</dbReference>
<protein>
    <submittedName>
        <fullName evidence="2">Uncharacterized protein</fullName>
    </submittedName>
</protein>
<name>A0AAD7RS66_9TELE</name>
<evidence type="ECO:0000256" key="1">
    <source>
        <dbReference type="SAM" id="MobiDB-lite"/>
    </source>
</evidence>
<sequence length="230" mass="24948">MITGRLGEPPLAVAEMSDADPLGDNRPDTPDSELGEPLPHPRGLRWGGQSLRETLRRTLDGNAAVYSMVKMWWEACDIIRPNERSRGRTPTRGWGRHFAPRCRGRPRDDRPLYSDETGAQGNFPECDRPETPVEQDQLNQFFPSYQHLLAVQQLASAVTGVIPAAPPGLSQPVLLPFNVAGQLSGHQGLVLAMPAASLANINIQGLLAAASAGGVMALPLQNLQGKRRPD</sequence>
<feature type="region of interest" description="Disordered" evidence="1">
    <location>
        <begin position="97"/>
        <end position="130"/>
    </location>
</feature>
<accession>A0AAD7RS66</accession>
<dbReference type="EMBL" id="JAINUG010000185">
    <property type="protein sequence ID" value="KAJ8389210.1"/>
    <property type="molecule type" value="Genomic_DNA"/>
</dbReference>
<organism evidence="2 3">
    <name type="scientific">Aldrovandia affinis</name>
    <dbReference type="NCBI Taxonomy" id="143900"/>
    <lineage>
        <taxon>Eukaryota</taxon>
        <taxon>Metazoa</taxon>
        <taxon>Chordata</taxon>
        <taxon>Craniata</taxon>
        <taxon>Vertebrata</taxon>
        <taxon>Euteleostomi</taxon>
        <taxon>Actinopterygii</taxon>
        <taxon>Neopterygii</taxon>
        <taxon>Teleostei</taxon>
        <taxon>Notacanthiformes</taxon>
        <taxon>Halosauridae</taxon>
        <taxon>Aldrovandia</taxon>
    </lineage>
</organism>
<reference evidence="2" key="1">
    <citation type="journal article" date="2023" name="Science">
        <title>Genome structures resolve the early diversification of teleost fishes.</title>
        <authorList>
            <person name="Parey E."/>
            <person name="Louis A."/>
            <person name="Montfort J."/>
            <person name="Bouchez O."/>
            <person name="Roques C."/>
            <person name="Iampietro C."/>
            <person name="Lluch J."/>
            <person name="Castinel A."/>
            <person name="Donnadieu C."/>
            <person name="Desvignes T."/>
            <person name="Floi Bucao C."/>
            <person name="Jouanno E."/>
            <person name="Wen M."/>
            <person name="Mejri S."/>
            <person name="Dirks R."/>
            <person name="Jansen H."/>
            <person name="Henkel C."/>
            <person name="Chen W.J."/>
            <person name="Zahm M."/>
            <person name="Cabau C."/>
            <person name="Klopp C."/>
            <person name="Thompson A.W."/>
            <person name="Robinson-Rechavi M."/>
            <person name="Braasch I."/>
            <person name="Lecointre G."/>
            <person name="Bobe J."/>
            <person name="Postlethwait J.H."/>
            <person name="Berthelot C."/>
            <person name="Roest Crollius H."/>
            <person name="Guiguen Y."/>
        </authorList>
    </citation>
    <scope>NUCLEOTIDE SEQUENCE</scope>
    <source>
        <strain evidence="2">NC1722</strain>
    </source>
</reference>
<proteinExistence type="predicted"/>
<gene>
    <name evidence="2" type="ORF">AAFF_G00122300</name>
</gene>
<dbReference type="AlphaFoldDB" id="A0AAD7RS66"/>